<evidence type="ECO:0000256" key="1">
    <source>
        <dbReference type="PROSITE-ProRule" id="PRU00169"/>
    </source>
</evidence>
<evidence type="ECO:0000313" key="5">
    <source>
        <dbReference type="Proteomes" id="UP000184384"/>
    </source>
</evidence>
<accession>A0A1M5INL8</accession>
<gene>
    <name evidence="3" type="ORF">BC624_101332</name>
    <name evidence="4" type="ORF">SAMN05443373_101332</name>
</gene>
<sequence>MKTGIAQQKNTLAFINDKSPILDLTYNNLVASGIEVLFRSENIKDGLSQLSTLKTLPQVCVIDLDFYDKNILAQLQELRTQYPTIKLISHSDIDTEKVVNPLLEIGFASYLLIGSDVDDFKKAIEGVSNGKRYFSMGVAEIAKEYFRNN</sequence>
<organism evidence="4 5">
    <name type="scientific">Flavobacterium granuli</name>
    <dbReference type="NCBI Taxonomy" id="280093"/>
    <lineage>
        <taxon>Bacteria</taxon>
        <taxon>Pseudomonadati</taxon>
        <taxon>Bacteroidota</taxon>
        <taxon>Flavobacteriia</taxon>
        <taxon>Flavobacteriales</taxon>
        <taxon>Flavobacteriaceae</taxon>
        <taxon>Flavobacterium</taxon>
    </lineage>
</organism>
<reference evidence="4" key="1">
    <citation type="submission" date="2016-11" db="EMBL/GenBank/DDBJ databases">
        <authorList>
            <person name="Jaros S."/>
            <person name="Januszkiewicz K."/>
            <person name="Wedrychowicz H."/>
        </authorList>
    </citation>
    <scope>NUCLEOTIDE SEQUENCE [LARGE SCALE GENOMIC DNA]</scope>
    <source>
        <strain evidence="4">DSM 19729</strain>
    </source>
</reference>
<evidence type="ECO:0000259" key="2">
    <source>
        <dbReference type="PROSITE" id="PS50110"/>
    </source>
</evidence>
<reference evidence="5" key="2">
    <citation type="submission" date="2016-11" db="EMBL/GenBank/DDBJ databases">
        <authorList>
            <person name="Varghese N."/>
            <person name="Submissions S."/>
        </authorList>
    </citation>
    <scope>NUCLEOTIDE SEQUENCE [LARGE SCALE GENOMIC DNA]</scope>
    <source>
        <strain evidence="5">DSM 19729</strain>
    </source>
</reference>
<feature type="domain" description="Response regulatory" evidence="2">
    <location>
        <begin position="11"/>
        <end position="128"/>
    </location>
</feature>
<dbReference type="PROSITE" id="PS50110">
    <property type="entry name" value="RESPONSE_REGULATORY"/>
    <property type="match status" value="1"/>
</dbReference>
<dbReference type="RefSeq" id="WP_072938831.1">
    <property type="nucleotide sequence ID" value="NZ_FQWO01000001.1"/>
</dbReference>
<dbReference type="SUPFAM" id="SSF52172">
    <property type="entry name" value="CheY-like"/>
    <property type="match status" value="1"/>
</dbReference>
<dbReference type="Proteomes" id="UP000237771">
    <property type="component" value="Unassembled WGS sequence"/>
</dbReference>
<dbReference type="AlphaFoldDB" id="A0A1M5INL8"/>
<dbReference type="InterPro" id="IPR011006">
    <property type="entry name" value="CheY-like_superfamily"/>
</dbReference>
<feature type="modified residue" description="4-aspartylphosphate" evidence="1">
    <location>
        <position position="63"/>
    </location>
</feature>
<keyword evidence="6" id="KW-1185">Reference proteome</keyword>
<name>A0A1M5INL8_9FLAO</name>
<keyword evidence="1" id="KW-0597">Phosphoprotein</keyword>
<evidence type="ECO:0000313" key="6">
    <source>
        <dbReference type="Proteomes" id="UP000237771"/>
    </source>
</evidence>
<dbReference type="Gene3D" id="3.40.50.2300">
    <property type="match status" value="1"/>
</dbReference>
<dbReference type="OrthoDB" id="9797341at2"/>
<proteinExistence type="predicted"/>
<protein>
    <recommendedName>
        <fullName evidence="2">Response regulatory domain-containing protein</fullName>
    </recommendedName>
</protein>
<dbReference type="EMBL" id="FQWO01000001">
    <property type="protein sequence ID" value="SHG29877.1"/>
    <property type="molecule type" value="Genomic_DNA"/>
</dbReference>
<dbReference type="STRING" id="280093.SAMN05443373_101332"/>
<dbReference type="PANTHER" id="PTHR45566">
    <property type="entry name" value="HTH-TYPE TRANSCRIPTIONAL REGULATOR YHJB-RELATED"/>
    <property type="match status" value="1"/>
</dbReference>
<dbReference type="EMBL" id="PVUB01000001">
    <property type="protein sequence ID" value="PRZ28047.1"/>
    <property type="molecule type" value="Genomic_DNA"/>
</dbReference>
<evidence type="ECO:0000313" key="4">
    <source>
        <dbReference type="EMBL" id="SHG29877.1"/>
    </source>
</evidence>
<dbReference type="PANTHER" id="PTHR45566:SF1">
    <property type="entry name" value="HTH-TYPE TRANSCRIPTIONAL REGULATOR YHJB-RELATED"/>
    <property type="match status" value="1"/>
</dbReference>
<dbReference type="GO" id="GO:0000160">
    <property type="term" value="P:phosphorelay signal transduction system"/>
    <property type="evidence" value="ECO:0007669"/>
    <property type="project" value="InterPro"/>
</dbReference>
<evidence type="ECO:0000313" key="3">
    <source>
        <dbReference type="EMBL" id="PRZ28047.1"/>
    </source>
</evidence>
<dbReference type="InterPro" id="IPR001789">
    <property type="entry name" value="Sig_transdc_resp-reg_receiver"/>
</dbReference>
<dbReference type="InterPro" id="IPR051015">
    <property type="entry name" value="EvgA-like"/>
</dbReference>
<reference evidence="3 6" key="3">
    <citation type="submission" date="2018-03" db="EMBL/GenBank/DDBJ databases">
        <title>Genomic Encyclopedia of Archaeal and Bacterial Type Strains, Phase II (KMG-II): from individual species to whole genera.</title>
        <authorList>
            <person name="Goeker M."/>
        </authorList>
    </citation>
    <scope>NUCLEOTIDE SEQUENCE [LARGE SCALE GENOMIC DNA]</scope>
    <source>
        <strain evidence="3 6">DSM 17797</strain>
    </source>
</reference>
<dbReference type="Proteomes" id="UP000184384">
    <property type="component" value="Unassembled WGS sequence"/>
</dbReference>